<dbReference type="Gene3D" id="3.40.190.10">
    <property type="entry name" value="Periplasmic binding protein-like II"/>
    <property type="match status" value="1"/>
</dbReference>
<protein>
    <recommendedName>
        <fullName evidence="2">Extracellular solute-binding protein</fullName>
    </recommendedName>
</protein>
<gene>
    <name evidence="1" type="ORF">S01H1_54712</name>
</gene>
<sequence length="95" mass="10846">MRKPAVVILALASLLILTCAREEEAQVVFWQFQPPEVMESLIEEFEALNPSIKVRFETLTWQSGYEKIIMAFASGEVPDLLEVGSTWLPKFEDQD</sequence>
<reference evidence="1" key="1">
    <citation type="journal article" date="2014" name="Front. Microbiol.">
        <title>High frequency of phylogenetically diverse reductive dehalogenase-homologous genes in deep subseafloor sedimentary metagenomes.</title>
        <authorList>
            <person name="Kawai M."/>
            <person name="Futagami T."/>
            <person name="Toyoda A."/>
            <person name="Takaki Y."/>
            <person name="Nishi S."/>
            <person name="Hori S."/>
            <person name="Arai W."/>
            <person name="Tsubouchi T."/>
            <person name="Morono Y."/>
            <person name="Uchiyama I."/>
            <person name="Ito T."/>
            <person name="Fujiyama A."/>
            <person name="Inagaki F."/>
            <person name="Takami H."/>
        </authorList>
    </citation>
    <scope>NUCLEOTIDE SEQUENCE</scope>
    <source>
        <strain evidence="1">Expedition CK06-06</strain>
    </source>
</reference>
<dbReference type="EMBL" id="BARS01035516">
    <property type="protein sequence ID" value="GAG19423.1"/>
    <property type="molecule type" value="Genomic_DNA"/>
</dbReference>
<dbReference type="Pfam" id="PF01547">
    <property type="entry name" value="SBP_bac_1"/>
    <property type="match status" value="1"/>
</dbReference>
<name>X0W476_9ZZZZ</name>
<dbReference type="InterPro" id="IPR006059">
    <property type="entry name" value="SBP"/>
</dbReference>
<dbReference type="AlphaFoldDB" id="X0W476"/>
<dbReference type="SUPFAM" id="SSF53850">
    <property type="entry name" value="Periplasmic binding protein-like II"/>
    <property type="match status" value="1"/>
</dbReference>
<proteinExistence type="predicted"/>
<evidence type="ECO:0000313" key="1">
    <source>
        <dbReference type="EMBL" id="GAG19423.1"/>
    </source>
</evidence>
<comment type="caution">
    <text evidence="1">The sequence shown here is derived from an EMBL/GenBank/DDBJ whole genome shotgun (WGS) entry which is preliminary data.</text>
</comment>
<evidence type="ECO:0008006" key="2">
    <source>
        <dbReference type="Google" id="ProtNLM"/>
    </source>
</evidence>
<accession>X0W476</accession>
<organism evidence="1">
    <name type="scientific">marine sediment metagenome</name>
    <dbReference type="NCBI Taxonomy" id="412755"/>
    <lineage>
        <taxon>unclassified sequences</taxon>
        <taxon>metagenomes</taxon>
        <taxon>ecological metagenomes</taxon>
    </lineage>
</organism>
<feature type="non-terminal residue" evidence="1">
    <location>
        <position position="95"/>
    </location>
</feature>